<evidence type="ECO:0000259" key="1">
    <source>
        <dbReference type="PROSITE" id="PS51704"/>
    </source>
</evidence>
<feature type="domain" description="GP-PDE" evidence="1">
    <location>
        <begin position="5"/>
        <end position="243"/>
    </location>
</feature>
<name>I0HZ75_CALAS</name>
<dbReference type="RefSeq" id="WP_014431554.1">
    <property type="nucleotide sequence ID" value="NC_017079.1"/>
</dbReference>
<gene>
    <name evidence="2" type="ordered locus">CLDAP_02730</name>
</gene>
<dbReference type="InterPro" id="IPR017946">
    <property type="entry name" value="PLC-like_Pdiesterase_TIM-brl"/>
</dbReference>
<dbReference type="PROSITE" id="PS50007">
    <property type="entry name" value="PIPLC_X_DOMAIN"/>
    <property type="match status" value="1"/>
</dbReference>
<dbReference type="InterPro" id="IPR030395">
    <property type="entry name" value="GP_PDE_dom"/>
</dbReference>
<dbReference type="SUPFAM" id="SSF51695">
    <property type="entry name" value="PLC-like phosphodiesterases"/>
    <property type="match status" value="1"/>
</dbReference>
<evidence type="ECO:0000313" key="3">
    <source>
        <dbReference type="Proteomes" id="UP000007880"/>
    </source>
</evidence>
<dbReference type="STRING" id="926550.CLDAP_02730"/>
<dbReference type="PROSITE" id="PS51704">
    <property type="entry name" value="GP_PDE"/>
    <property type="match status" value="1"/>
</dbReference>
<protein>
    <submittedName>
        <fullName evidence="2">Putative glycerophosphoryl diester phosphodiesterase</fullName>
    </submittedName>
</protein>
<proteinExistence type="predicted"/>
<dbReference type="PATRIC" id="fig|926550.5.peg.291"/>
<accession>I0HZ75</accession>
<dbReference type="Pfam" id="PF03009">
    <property type="entry name" value="GDPD"/>
    <property type="match status" value="1"/>
</dbReference>
<sequence length="251" mass="27663">MNTQPAIFAHRGARYVAPENTLPAFTRALEMGVAGIELDVHRSADGHLVVIHDFTVDKTTNGQGRVEQMTAAELRQLDAGGYFSPQFAGVQIPFLEEVLDLVGDRCRLNIEIKSMHPYADDASEGVAALIRKRNLYDQVIVSSFNPITLLKMRHLDPRIALGVLYDASMPAFLRKIWAGPPLRPEAQHPHHTLIDAEFMAWARSLPAAVNTWTVNEVEEARRLAALGVDVIITDVPDQIMMGLASPIISPA</sequence>
<dbReference type="EMBL" id="AP012337">
    <property type="protein sequence ID" value="BAL98312.1"/>
    <property type="molecule type" value="Genomic_DNA"/>
</dbReference>
<keyword evidence="3" id="KW-1185">Reference proteome</keyword>
<evidence type="ECO:0000313" key="2">
    <source>
        <dbReference type="EMBL" id="BAL98312.1"/>
    </source>
</evidence>
<reference evidence="2 3" key="1">
    <citation type="submission" date="2012-02" db="EMBL/GenBank/DDBJ databases">
        <title>Complete genome sequence of Caldilinea aerophila DSM 14535 (= NBRC 102666).</title>
        <authorList>
            <person name="Oguchi A."/>
            <person name="Hosoyama A."/>
            <person name="Sekine M."/>
            <person name="Fukai R."/>
            <person name="Kato Y."/>
            <person name="Nakamura S."/>
            <person name="Hanada S."/>
            <person name="Yamazaki S."/>
            <person name="Fujita N."/>
        </authorList>
    </citation>
    <scope>NUCLEOTIDE SEQUENCE [LARGE SCALE GENOMIC DNA]</scope>
    <source>
        <strain evidence="3">DSM 14535 / JCM 11387 / NBRC 104270 / STL-6-O1</strain>
    </source>
</reference>
<dbReference type="Gene3D" id="3.20.20.190">
    <property type="entry name" value="Phosphatidylinositol (PI) phosphodiesterase"/>
    <property type="match status" value="1"/>
</dbReference>
<dbReference type="GO" id="GO:0006629">
    <property type="term" value="P:lipid metabolic process"/>
    <property type="evidence" value="ECO:0007669"/>
    <property type="project" value="InterPro"/>
</dbReference>
<dbReference type="GO" id="GO:0008081">
    <property type="term" value="F:phosphoric diester hydrolase activity"/>
    <property type="evidence" value="ECO:0007669"/>
    <property type="project" value="InterPro"/>
</dbReference>
<dbReference type="Proteomes" id="UP000007880">
    <property type="component" value="Chromosome"/>
</dbReference>
<dbReference type="OrthoDB" id="384721at2"/>
<dbReference type="PANTHER" id="PTHR46211:SF1">
    <property type="entry name" value="GLYCEROPHOSPHODIESTER PHOSPHODIESTERASE, CYTOPLASMIC"/>
    <property type="match status" value="1"/>
</dbReference>
<dbReference type="PANTHER" id="PTHR46211">
    <property type="entry name" value="GLYCEROPHOSPHORYL DIESTER PHOSPHODIESTERASE"/>
    <property type="match status" value="1"/>
</dbReference>
<dbReference type="KEGG" id="cap:CLDAP_02730"/>
<dbReference type="CDD" id="cd08563">
    <property type="entry name" value="GDPD_TtGDE_like"/>
    <property type="match status" value="1"/>
</dbReference>
<organism evidence="2 3">
    <name type="scientific">Caldilinea aerophila (strain DSM 14535 / JCM 11387 / NBRC 104270 / STL-6-O1)</name>
    <dbReference type="NCBI Taxonomy" id="926550"/>
    <lineage>
        <taxon>Bacteria</taxon>
        <taxon>Bacillati</taxon>
        <taxon>Chloroflexota</taxon>
        <taxon>Caldilineae</taxon>
        <taxon>Caldilineales</taxon>
        <taxon>Caldilineaceae</taxon>
        <taxon>Caldilinea</taxon>
    </lineage>
</organism>
<dbReference type="HOGENOM" id="CLU_030006_3_5_0"/>
<dbReference type="AlphaFoldDB" id="I0HZ75"/>
<dbReference type="eggNOG" id="COG0584">
    <property type="taxonomic scope" value="Bacteria"/>
</dbReference>